<dbReference type="InterPro" id="IPR007197">
    <property type="entry name" value="rSAM"/>
</dbReference>
<evidence type="ECO:0000259" key="7">
    <source>
        <dbReference type="PROSITE" id="PS51918"/>
    </source>
</evidence>
<dbReference type="PANTHER" id="PTHR30352:SF5">
    <property type="entry name" value="PYRUVATE FORMATE-LYASE 1-ACTIVATING ENZYME"/>
    <property type="match status" value="1"/>
</dbReference>
<comment type="cofactor">
    <cofactor evidence="1">
        <name>[4Fe-4S] cluster</name>
        <dbReference type="ChEBI" id="CHEBI:49883"/>
    </cofactor>
</comment>
<proteinExistence type="predicted"/>
<dbReference type="EMBL" id="MTKO01000134">
    <property type="protein sequence ID" value="RWX43015.1"/>
    <property type="molecule type" value="Genomic_DNA"/>
</dbReference>
<feature type="domain" description="Radical SAM core" evidence="7">
    <location>
        <begin position="201"/>
        <end position="430"/>
    </location>
</feature>
<keyword evidence="9" id="KW-1185">Reference proteome</keyword>
<dbReference type="Gene3D" id="3.20.20.70">
    <property type="entry name" value="Aldolase class I"/>
    <property type="match status" value="1"/>
</dbReference>
<dbReference type="SFLD" id="SFLDS00029">
    <property type="entry name" value="Radical_SAM"/>
    <property type="match status" value="1"/>
</dbReference>
<dbReference type="GO" id="GO:0046872">
    <property type="term" value="F:metal ion binding"/>
    <property type="evidence" value="ECO:0007669"/>
    <property type="project" value="UniProtKB-KW"/>
</dbReference>
<dbReference type="AlphaFoldDB" id="A0A3S3SHV6"/>
<evidence type="ECO:0000256" key="1">
    <source>
        <dbReference type="ARBA" id="ARBA00001966"/>
    </source>
</evidence>
<keyword evidence="2" id="KW-0004">4Fe-4S</keyword>
<evidence type="ECO:0000313" key="9">
    <source>
        <dbReference type="Proteomes" id="UP000287853"/>
    </source>
</evidence>
<dbReference type="PANTHER" id="PTHR30352">
    <property type="entry name" value="PYRUVATE FORMATE-LYASE-ACTIVATING ENZYME"/>
    <property type="match status" value="1"/>
</dbReference>
<dbReference type="PROSITE" id="PS51918">
    <property type="entry name" value="RADICAL_SAM"/>
    <property type="match status" value="1"/>
</dbReference>
<dbReference type="GO" id="GO:0051539">
    <property type="term" value="F:4 iron, 4 sulfur cluster binding"/>
    <property type="evidence" value="ECO:0007669"/>
    <property type="project" value="UniProtKB-KW"/>
</dbReference>
<protein>
    <submittedName>
        <fullName evidence="8">Radical SAM superfamily protein</fullName>
    </submittedName>
</protein>
<keyword evidence="6" id="KW-0411">Iron-sulfur</keyword>
<accession>A0A3S3SHV6</accession>
<dbReference type="InterPro" id="IPR058240">
    <property type="entry name" value="rSAM_sf"/>
</dbReference>
<reference evidence="8 9" key="1">
    <citation type="submission" date="2017-01" db="EMBL/GenBank/DDBJ databases">
        <title>The cable genome- insights into the physiology and evolution of filamentous bacteria capable of sulfide oxidation via long distance electron transfer.</title>
        <authorList>
            <person name="Schreiber L."/>
            <person name="Bjerg J.T."/>
            <person name="Boggild A."/>
            <person name="Van De Vossenberg J."/>
            <person name="Meysman F."/>
            <person name="Nielsen L.P."/>
            <person name="Schramm A."/>
            <person name="Kjeldsen K.U."/>
        </authorList>
    </citation>
    <scope>NUCLEOTIDE SEQUENCE [LARGE SCALE GENOMIC DNA]</scope>
    <source>
        <strain evidence="8">MCF</strain>
    </source>
</reference>
<keyword evidence="4" id="KW-0479">Metal-binding</keyword>
<dbReference type="SMART" id="SM00729">
    <property type="entry name" value="Elp3"/>
    <property type="match status" value="1"/>
</dbReference>
<dbReference type="CDD" id="cd01335">
    <property type="entry name" value="Radical_SAM"/>
    <property type="match status" value="1"/>
</dbReference>
<comment type="caution">
    <text evidence="8">The sequence shown here is derived from an EMBL/GenBank/DDBJ whole genome shotgun (WGS) entry which is preliminary data.</text>
</comment>
<evidence type="ECO:0000256" key="6">
    <source>
        <dbReference type="ARBA" id="ARBA00023014"/>
    </source>
</evidence>
<evidence type="ECO:0000313" key="8">
    <source>
        <dbReference type="EMBL" id="RWX43015.1"/>
    </source>
</evidence>
<dbReference type="SFLD" id="SFLDG01067">
    <property type="entry name" value="SPASM/twitch_domain_containing"/>
    <property type="match status" value="1"/>
</dbReference>
<evidence type="ECO:0000256" key="3">
    <source>
        <dbReference type="ARBA" id="ARBA00022691"/>
    </source>
</evidence>
<dbReference type="InterPro" id="IPR006638">
    <property type="entry name" value="Elp3/MiaA/NifB-like_rSAM"/>
</dbReference>
<keyword evidence="3" id="KW-0949">S-adenosyl-L-methionine</keyword>
<dbReference type="InterPro" id="IPR013785">
    <property type="entry name" value="Aldolase_TIM"/>
</dbReference>
<keyword evidence="5" id="KW-0408">Iron</keyword>
<evidence type="ECO:0000256" key="4">
    <source>
        <dbReference type="ARBA" id="ARBA00022723"/>
    </source>
</evidence>
<evidence type="ECO:0000256" key="5">
    <source>
        <dbReference type="ARBA" id="ARBA00023004"/>
    </source>
</evidence>
<dbReference type="Pfam" id="PF04055">
    <property type="entry name" value="Radical_SAM"/>
    <property type="match status" value="1"/>
</dbReference>
<dbReference type="Proteomes" id="UP000287853">
    <property type="component" value="Unassembled WGS sequence"/>
</dbReference>
<dbReference type="SFLD" id="SFLDG01109">
    <property type="entry name" value="Uncharacterised_Radical_SAM_Su"/>
    <property type="match status" value="1"/>
</dbReference>
<dbReference type="GO" id="GO:0003824">
    <property type="term" value="F:catalytic activity"/>
    <property type="evidence" value="ECO:0007669"/>
    <property type="project" value="InterPro"/>
</dbReference>
<gene>
    <name evidence="8" type="ORF">H206_03255</name>
</gene>
<dbReference type="SUPFAM" id="SSF102114">
    <property type="entry name" value="Radical SAM enzymes"/>
    <property type="match status" value="1"/>
</dbReference>
<organism evidence="8 9">
    <name type="scientific">Candidatus Electrothrix aarhusensis</name>
    <dbReference type="NCBI Taxonomy" id="1859131"/>
    <lineage>
        <taxon>Bacteria</taxon>
        <taxon>Pseudomonadati</taxon>
        <taxon>Thermodesulfobacteriota</taxon>
        <taxon>Desulfobulbia</taxon>
        <taxon>Desulfobulbales</taxon>
        <taxon>Desulfobulbaceae</taxon>
        <taxon>Candidatus Electrothrix</taxon>
    </lineage>
</organism>
<sequence length="445" mass="48919">MCTRLLIQYSVSYGNKVKSSSKPALVFANSKGEIRDYEGLTMAGASGELYLCPDHTELIELPEGSELFVLPDRLPVGIEPDTGEPALLDADPYTGATGISAVAAFMSPAHTAVYTAAYQSQEKAPLLPLFAYTAVGWMDGKFWVAAFRSDQDIRQDIAGFNQDLINKRTAKKLKQHQDNRLIQHLGKCCLTYGCPAARNYFLGRWEAPLPSSPTCNAACVGCISLQPSGCCPSTQDRIRFAPTAREIAEIAIPHLENAPHPVVSFGQGCEGEPLLQAATLEKSIHLIRQQTTKGTINLNTNASLPDAVEKLAAAGLDSIRVSMNSARPEVHQSYYRPSGFSFKDVRRSIEVMKAAGKHVSLNYFILPGFTDDPDEYNAFCELIASTGPDLIQLRNLNMDPEQYRKAVQHAPTAPPLGMLHWLHKLKEQFPALKFGYFNPCLNRED</sequence>
<evidence type="ECO:0000256" key="2">
    <source>
        <dbReference type="ARBA" id="ARBA00022485"/>
    </source>
</evidence>
<dbReference type="InterPro" id="IPR034457">
    <property type="entry name" value="Organic_radical-activating"/>
</dbReference>
<name>A0A3S3SHV6_9BACT</name>